<dbReference type="GeneID" id="40311063"/>
<dbReference type="VEuPathDB" id="ToxoDB:BESB_061350"/>
<sequence>MDGSIAGVESASVQQGTPVPRESNSDGHLGLAIASQNVESTDQLDYHPEASSQLVPQSRLSKRHRREPAELALKIHAKRSQFSVSPSRVLGMILAISLLVFGVAYKVTRCMRGKSGVPSSLKADGVGARRLAAQGAPISDGAFTVDMLKECLVDLEEVLEPTAEVQNAGRRAWRRSALSLLSSPLLARVSTYLVVGFLLFKAAASIASTVDESLVSQCAICAVCAAGALLMFLYLKRGLPIWAKAKRKQRSDAALRSLLREAIERKPSIPEEETLMDMDEPELGDIALEFSMPGEWDPPSSSGDLEFWQARDR</sequence>
<keyword evidence="2" id="KW-1133">Transmembrane helix</keyword>
<evidence type="ECO:0000313" key="4">
    <source>
        <dbReference type="Proteomes" id="UP000224006"/>
    </source>
</evidence>
<evidence type="ECO:0008006" key="5">
    <source>
        <dbReference type="Google" id="ProtNLM"/>
    </source>
</evidence>
<dbReference type="Proteomes" id="UP000224006">
    <property type="component" value="Chromosome V"/>
</dbReference>
<feature type="transmembrane region" description="Helical" evidence="2">
    <location>
        <begin position="214"/>
        <end position="235"/>
    </location>
</feature>
<reference evidence="3 4" key="1">
    <citation type="submission" date="2017-09" db="EMBL/GenBank/DDBJ databases">
        <title>Genome sequencing of Besnoitia besnoiti strain Bb-Ger1.</title>
        <authorList>
            <person name="Schares G."/>
            <person name="Venepally P."/>
            <person name="Lorenzi H.A."/>
        </authorList>
    </citation>
    <scope>NUCLEOTIDE SEQUENCE [LARGE SCALE GENOMIC DNA]</scope>
    <source>
        <strain evidence="3 4">Bb-Ger1</strain>
    </source>
</reference>
<dbReference type="RefSeq" id="XP_029219257.1">
    <property type="nucleotide sequence ID" value="XM_029364549.1"/>
</dbReference>
<gene>
    <name evidence="3" type="ORF">BESB_061350</name>
</gene>
<dbReference type="EMBL" id="NWUJ01000005">
    <property type="protein sequence ID" value="PFH35248.1"/>
    <property type="molecule type" value="Genomic_DNA"/>
</dbReference>
<organism evidence="3 4">
    <name type="scientific">Besnoitia besnoiti</name>
    <name type="common">Apicomplexan protozoan</name>
    <dbReference type="NCBI Taxonomy" id="94643"/>
    <lineage>
        <taxon>Eukaryota</taxon>
        <taxon>Sar</taxon>
        <taxon>Alveolata</taxon>
        <taxon>Apicomplexa</taxon>
        <taxon>Conoidasida</taxon>
        <taxon>Coccidia</taxon>
        <taxon>Eucoccidiorida</taxon>
        <taxon>Eimeriorina</taxon>
        <taxon>Sarcocystidae</taxon>
        <taxon>Besnoitia</taxon>
    </lineage>
</organism>
<keyword evidence="2" id="KW-0812">Transmembrane</keyword>
<feature type="transmembrane region" description="Helical" evidence="2">
    <location>
        <begin position="89"/>
        <end position="107"/>
    </location>
</feature>
<feature type="transmembrane region" description="Helical" evidence="2">
    <location>
        <begin position="185"/>
        <end position="208"/>
    </location>
</feature>
<dbReference type="AlphaFoldDB" id="A0A2A9M9U6"/>
<keyword evidence="2" id="KW-0472">Membrane</keyword>
<feature type="region of interest" description="Disordered" evidence="1">
    <location>
        <begin position="292"/>
        <end position="313"/>
    </location>
</feature>
<name>A0A2A9M9U6_BESBE</name>
<dbReference type="KEGG" id="bbes:BESB_061350"/>
<accession>A0A2A9M9U6</accession>
<protein>
    <recommendedName>
        <fullName evidence="5">Transmembrane protein</fullName>
    </recommendedName>
</protein>
<keyword evidence="4" id="KW-1185">Reference proteome</keyword>
<evidence type="ECO:0000313" key="3">
    <source>
        <dbReference type="EMBL" id="PFH35248.1"/>
    </source>
</evidence>
<proteinExistence type="predicted"/>
<feature type="region of interest" description="Disordered" evidence="1">
    <location>
        <begin position="1"/>
        <end position="34"/>
    </location>
</feature>
<comment type="caution">
    <text evidence="3">The sequence shown here is derived from an EMBL/GenBank/DDBJ whole genome shotgun (WGS) entry which is preliminary data.</text>
</comment>
<evidence type="ECO:0000256" key="1">
    <source>
        <dbReference type="SAM" id="MobiDB-lite"/>
    </source>
</evidence>
<evidence type="ECO:0000256" key="2">
    <source>
        <dbReference type="SAM" id="Phobius"/>
    </source>
</evidence>